<evidence type="ECO:0000313" key="2">
    <source>
        <dbReference type="Proteomes" id="UP001567350"/>
    </source>
</evidence>
<keyword evidence="2" id="KW-1185">Reference proteome</keyword>
<dbReference type="Proteomes" id="UP001567350">
    <property type="component" value="Unassembled WGS sequence"/>
</dbReference>
<proteinExistence type="predicted"/>
<comment type="caution">
    <text evidence="1">The sequence shown here is derived from an EMBL/GenBank/DDBJ whole genome shotgun (WGS) entry which is preliminary data.</text>
</comment>
<sequence>MHSWNGILSTCDEIEELLRTAAPGADTQKLREVRTLALRMSGRDSYITDQANKLASRAAIYFSERRHQAEQGGAEGVMREMRYSLLRAIRDQAKLREQGTT</sequence>
<accession>A0ABV4IJE7</accession>
<evidence type="ECO:0000313" key="1">
    <source>
        <dbReference type="EMBL" id="MEZ2740890.1"/>
    </source>
</evidence>
<gene>
    <name evidence="1" type="ORF">ACBP88_15800</name>
</gene>
<dbReference type="EMBL" id="JBGJLR010000023">
    <property type="protein sequence ID" value="MEZ2740890.1"/>
    <property type="molecule type" value="Genomic_DNA"/>
</dbReference>
<dbReference type="RefSeq" id="WP_370894064.1">
    <property type="nucleotide sequence ID" value="NZ_JBGJLR010000023.1"/>
</dbReference>
<protein>
    <submittedName>
        <fullName evidence="1">Uncharacterized protein</fullName>
    </submittedName>
</protein>
<name>A0ABV4IJE7_9BURK</name>
<organism evidence="1 2">
    <name type="scientific">Comamonas jiangduensis</name>
    <dbReference type="NCBI Taxonomy" id="1194168"/>
    <lineage>
        <taxon>Bacteria</taxon>
        <taxon>Pseudomonadati</taxon>
        <taxon>Pseudomonadota</taxon>
        <taxon>Betaproteobacteria</taxon>
        <taxon>Burkholderiales</taxon>
        <taxon>Comamonadaceae</taxon>
        <taxon>Comamonas</taxon>
    </lineage>
</organism>
<reference evidence="1 2" key="1">
    <citation type="submission" date="2024-08" db="EMBL/GenBank/DDBJ databases">
        <authorList>
            <person name="Feng Z."/>
            <person name="Ronholm J."/>
        </authorList>
    </citation>
    <scope>NUCLEOTIDE SEQUENCE [LARGE SCALE GENOMIC DNA]</scope>
    <source>
        <strain evidence="1 2">4-AB0-8</strain>
    </source>
</reference>